<dbReference type="SUPFAM" id="SSF52540">
    <property type="entry name" value="P-loop containing nucleoside triphosphate hydrolases"/>
    <property type="match status" value="1"/>
</dbReference>
<dbReference type="InterPro" id="IPR034139">
    <property type="entry name" value="TOPRIM_OLD"/>
</dbReference>
<dbReference type="PANTHER" id="PTHR43581:SF4">
    <property type="entry name" value="ATP_GTP PHOSPHATASE"/>
    <property type="match status" value="1"/>
</dbReference>
<name>A0A445MUX4_9BACT</name>
<dbReference type="InterPro" id="IPR022602">
    <property type="entry name" value="DUF2813"/>
</dbReference>
<dbReference type="InterPro" id="IPR051396">
    <property type="entry name" value="Bact_Antivir_Def_Nuclease"/>
</dbReference>
<evidence type="ECO:0000313" key="2">
    <source>
        <dbReference type="EMBL" id="SPD73314.1"/>
    </source>
</evidence>
<organism evidence="2">
    <name type="scientific">uncultured Desulfobacterium sp</name>
    <dbReference type="NCBI Taxonomy" id="201089"/>
    <lineage>
        <taxon>Bacteria</taxon>
        <taxon>Pseudomonadati</taxon>
        <taxon>Thermodesulfobacteriota</taxon>
        <taxon>Desulfobacteria</taxon>
        <taxon>Desulfobacterales</taxon>
        <taxon>Desulfobacteriaceae</taxon>
        <taxon>Desulfobacterium</taxon>
        <taxon>environmental samples</taxon>
    </lineage>
</organism>
<gene>
    <name evidence="2" type="ORF">PITCH_A180016</name>
</gene>
<dbReference type="InterPro" id="IPR027417">
    <property type="entry name" value="P-loop_NTPase"/>
</dbReference>
<dbReference type="Gene3D" id="3.40.50.300">
    <property type="entry name" value="P-loop containing nucleotide triphosphate hydrolases"/>
    <property type="match status" value="1"/>
</dbReference>
<protein>
    <recommendedName>
        <fullName evidence="1">OLD protein-like TOPRIM domain-containing protein</fullName>
    </recommendedName>
</protein>
<reference evidence="2" key="1">
    <citation type="submission" date="2018-01" db="EMBL/GenBank/DDBJ databases">
        <authorList>
            <person name="Regsiter A."/>
            <person name="William W."/>
        </authorList>
    </citation>
    <scope>NUCLEOTIDE SEQUENCE</scope>
    <source>
        <strain evidence="2">TRIP AH-1</strain>
    </source>
</reference>
<sequence>MKLTDIKIENFRGIRSLHLPLDGLTVLIGENNSGKSTVLEAIRLVLTRGFGSRRGGQFSEYDFHLKDADATPQTSDPIKITLHFAEEQENAWPDAIIQQMNEVLQLDADGLNHIWLQAQGAYRADSAAFETKWAFLNAGGAELVLKNATPLNLISRFVPLFFLSALRDASQEFGQRGQFWSGFLKSIQLADDQREQIEQMLRDVNTSVIGANDGLTEVTKKIADAGRLIPLDSADPVVLEAIPTRVFDMVGKIQVHLKSSYGAKLPLHRHGEGTQSLAVLMLFQAFAATNLAEAYTPESTPILALEEPEAHLHPSAIRSLGSFMENMAGQILVSSHSGDLVSRVPVKAIRRLYKLNGETKVGRVKNDLFTDREFQAIDYSIRLTKGHYLFSRCWLLVEGESDFHLMPLLFDVMGYSQDQINFSILEFSQVVEKGESLIKFAKALGIQWFMMADGDNEGNGYIKRAKKYLENGERLVDRARTLTYADIEHEFWHNGYSDFMVNLVLPQSKSQIDTEAAGDDAKKTKMLIKAAIKQAGEKPAFAMSLAAEARQRGAGSIPQTIQDIIACVVHLAGG</sequence>
<feature type="domain" description="OLD protein-like TOPRIM" evidence="1">
    <location>
        <begin position="389"/>
        <end position="455"/>
    </location>
</feature>
<dbReference type="AlphaFoldDB" id="A0A445MUX4"/>
<proteinExistence type="predicted"/>
<accession>A0A445MUX4</accession>
<dbReference type="Pfam" id="PF20469">
    <property type="entry name" value="OLD-like_TOPRIM"/>
    <property type="match status" value="1"/>
</dbReference>
<dbReference type="EMBL" id="OJIN01000090">
    <property type="protein sequence ID" value="SPD73314.1"/>
    <property type="molecule type" value="Genomic_DNA"/>
</dbReference>
<dbReference type="Pfam" id="PF11398">
    <property type="entry name" value="DUF2813"/>
    <property type="match status" value="1"/>
</dbReference>
<dbReference type="PANTHER" id="PTHR43581">
    <property type="entry name" value="ATP/GTP PHOSPHATASE"/>
    <property type="match status" value="1"/>
</dbReference>
<evidence type="ECO:0000259" key="1">
    <source>
        <dbReference type="Pfam" id="PF20469"/>
    </source>
</evidence>